<feature type="compositionally biased region" description="Low complexity" evidence="5">
    <location>
        <begin position="409"/>
        <end position="442"/>
    </location>
</feature>
<evidence type="ECO:0000256" key="3">
    <source>
        <dbReference type="ARBA" id="ARBA00022777"/>
    </source>
</evidence>
<keyword evidence="3" id="KW-0418">Kinase</keyword>
<dbReference type="Pfam" id="PF00069">
    <property type="entry name" value="Pkinase"/>
    <property type="match status" value="1"/>
</dbReference>
<evidence type="ECO:0000256" key="4">
    <source>
        <dbReference type="ARBA" id="ARBA00022840"/>
    </source>
</evidence>
<accession>A0ABX7P440</accession>
<dbReference type="Gene3D" id="1.10.510.10">
    <property type="entry name" value="Transferase(Phosphotransferase) domain 1"/>
    <property type="match status" value="1"/>
</dbReference>
<feature type="region of interest" description="Disordered" evidence="5">
    <location>
        <begin position="350"/>
        <end position="495"/>
    </location>
</feature>
<keyword evidence="1" id="KW-0808">Transferase</keyword>
<feature type="domain" description="Protein kinase" evidence="6">
    <location>
        <begin position="6"/>
        <end position="309"/>
    </location>
</feature>
<dbReference type="CDD" id="cd14014">
    <property type="entry name" value="STKc_PknB_like"/>
    <property type="match status" value="1"/>
</dbReference>
<keyword evidence="4" id="KW-0067">ATP-binding</keyword>
<dbReference type="InterPro" id="IPR013229">
    <property type="entry name" value="PEGA"/>
</dbReference>
<dbReference type="PANTHER" id="PTHR43289:SF6">
    <property type="entry name" value="SERINE_THREONINE-PROTEIN KINASE NEKL-3"/>
    <property type="match status" value="1"/>
</dbReference>
<dbReference type="EMBL" id="CP071090">
    <property type="protein sequence ID" value="QSQ25239.1"/>
    <property type="molecule type" value="Genomic_DNA"/>
</dbReference>
<evidence type="ECO:0000313" key="8">
    <source>
        <dbReference type="Proteomes" id="UP000662747"/>
    </source>
</evidence>
<reference evidence="7 8" key="1">
    <citation type="submission" date="2021-02" db="EMBL/GenBank/DDBJ databases">
        <title>De Novo genome assembly of isolated myxobacteria.</title>
        <authorList>
            <person name="Stevens D.C."/>
        </authorList>
    </citation>
    <scope>NUCLEOTIDE SEQUENCE [LARGE SCALE GENOMIC DNA]</scope>
    <source>
        <strain evidence="8">SCPEA02</strain>
    </source>
</reference>
<evidence type="ECO:0000256" key="2">
    <source>
        <dbReference type="ARBA" id="ARBA00022741"/>
    </source>
</evidence>
<protein>
    <submittedName>
        <fullName evidence="7">PEGA domain-containing protein</fullName>
    </submittedName>
</protein>
<evidence type="ECO:0000313" key="7">
    <source>
        <dbReference type="EMBL" id="QSQ25239.1"/>
    </source>
</evidence>
<feature type="compositionally biased region" description="Low complexity" evidence="5">
    <location>
        <begin position="476"/>
        <end position="495"/>
    </location>
</feature>
<dbReference type="SUPFAM" id="SSF56112">
    <property type="entry name" value="Protein kinase-like (PK-like)"/>
    <property type="match status" value="1"/>
</dbReference>
<dbReference type="PROSITE" id="PS50011">
    <property type="entry name" value="PROTEIN_KINASE_DOM"/>
    <property type="match status" value="1"/>
</dbReference>
<keyword evidence="8" id="KW-1185">Reference proteome</keyword>
<dbReference type="Pfam" id="PF08308">
    <property type="entry name" value="PEGA"/>
    <property type="match status" value="2"/>
</dbReference>
<feature type="compositionally biased region" description="Low complexity" evidence="5">
    <location>
        <begin position="356"/>
        <end position="377"/>
    </location>
</feature>
<evidence type="ECO:0000256" key="5">
    <source>
        <dbReference type="SAM" id="MobiDB-lite"/>
    </source>
</evidence>
<keyword evidence="2" id="KW-0547">Nucleotide-binding</keyword>
<evidence type="ECO:0000259" key="6">
    <source>
        <dbReference type="PROSITE" id="PS50011"/>
    </source>
</evidence>
<dbReference type="PANTHER" id="PTHR43289">
    <property type="entry name" value="MITOGEN-ACTIVATED PROTEIN KINASE KINASE KINASE 20-RELATED"/>
    <property type="match status" value="1"/>
</dbReference>
<dbReference type="InterPro" id="IPR011009">
    <property type="entry name" value="Kinase-like_dom_sf"/>
</dbReference>
<dbReference type="InterPro" id="IPR000719">
    <property type="entry name" value="Prot_kinase_dom"/>
</dbReference>
<sequence length="728" mass="74543">MSSVRYQSLGPLLAGEGSRAFLGLALEDGAPPRPVVLIWAPQEIAQNPEMTARLQRETARALVFEHPNILRVHGLALQDGGVARVTEFADGEPLRRLLEAHPRLPPQFAALVVADAAMGLHYAHVAGNDDGTPLVHGDVRPETLMLSFGGVTKVTGYGALGVAPRERDGKRVKNRRKYSAPEQLLGGRDAVNVQSDVFLLGLVLHESLSGKMPFKETADPDKAVLNRSLPPLPQDVPLKIDAVVRKATTKRAYDRYPTALAFREALVEAVGTLPTHAQFAEFMAKYFPPEHEARAARRRVIETGIAEVMQKAGMSPPVVAEFLARGALPPGALPAKWPVLPGQLSVSGPVNLSSTGPEGADAQAASASAGPSTGSHAQVPGAAAQGPTTGSHAQVPSNSAQGPSTGSHAQVSGAAAQGPASGSHAQIPSAAAQGPASGSHAQIPSTAAQGPTSGSYAQLPNATAQGPASGSHAQVPGGAPAPAATASGASTTGSNGTVAPASIGAAPGAGAQPAAVPVPAAAGAKPSRAWMGLVVFGLVLTLGAAAVVLKRLPSNIEAEVDAGVASVSPLDAVADAGATAEVRVVDAGIPMGMLDLTVEPRVEASIPGQYLGRTPLSASVPAGRHVLTLSNPVLGIQVTRTITVPAGGRTAQQFFLNKGFATVRAPKGAIVTIDGRLVGAAPVEELDLYEGTHQLLVVVNNSRWQRTFKLEPGQRVAFDVDFEAPSEE</sequence>
<dbReference type="RefSeq" id="WP_206726795.1">
    <property type="nucleotide sequence ID" value="NZ_CP071090.1"/>
</dbReference>
<proteinExistence type="predicted"/>
<organism evidence="7 8">
    <name type="scientific">Pyxidicoccus parkwayensis</name>
    <dbReference type="NCBI Taxonomy" id="2813578"/>
    <lineage>
        <taxon>Bacteria</taxon>
        <taxon>Pseudomonadati</taxon>
        <taxon>Myxococcota</taxon>
        <taxon>Myxococcia</taxon>
        <taxon>Myxococcales</taxon>
        <taxon>Cystobacterineae</taxon>
        <taxon>Myxococcaceae</taxon>
        <taxon>Pyxidicoccus</taxon>
    </lineage>
</organism>
<feature type="compositionally biased region" description="Polar residues" evidence="5">
    <location>
        <begin position="443"/>
        <end position="472"/>
    </location>
</feature>
<gene>
    <name evidence="7" type="ORF">JY651_10045</name>
</gene>
<name>A0ABX7P440_9BACT</name>
<dbReference type="Proteomes" id="UP000662747">
    <property type="component" value="Chromosome"/>
</dbReference>
<evidence type="ECO:0000256" key="1">
    <source>
        <dbReference type="ARBA" id="ARBA00022679"/>
    </source>
</evidence>
<feature type="compositionally biased region" description="Polar residues" evidence="5">
    <location>
        <begin position="386"/>
        <end position="408"/>
    </location>
</feature>